<comment type="caution">
    <text evidence="7">The sequence shown here is derived from an EMBL/GenBank/DDBJ whole genome shotgun (WGS) entry which is preliminary data.</text>
</comment>
<dbReference type="GO" id="GO:0005886">
    <property type="term" value="C:plasma membrane"/>
    <property type="evidence" value="ECO:0007669"/>
    <property type="project" value="UniProtKB-SubCell"/>
</dbReference>
<keyword evidence="4 6" id="KW-1133">Transmembrane helix</keyword>
<keyword evidence="5 6" id="KW-0472">Membrane</keyword>
<comment type="subcellular location">
    <subcellularLocation>
        <location evidence="1">Cell membrane</location>
        <topology evidence="1">Multi-pass membrane protein</topology>
    </subcellularLocation>
</comment>
<feature type="transmembrane region" description="Helical" evidence="6">
    <location>
        <begin position="84"/>
        <end position="111"/>
    </location>
</feature>
<dbReference type="EMBL" id="DXCX01000033">
    <property type="protein sequence ID" value="HIY72954.1"/>
    <property type="molecule type" value="Genomic_DNA"/>
</dbReference>
<dbReference type="Proteomes" id="UP000886824">
    <property type="component" value="Unassembled WGS sequence"/>
</dbReference>
<feature type="transmembrane region" description="Helical" evidence="6">
    <location>
        <begin position="221"/>
        <end position="246"/>
    </location>
</feature>
<evidence type="ECO:0000256" key="1">
    <source>
        <dbReference type="ARBA" id="ARBA00004651"/>
    </source>
</evidence>
<proteinExistence type="predicted"/>
<name>A0A9D1Z2T6_9FIRM</name>
<dbReference type="PANTHER" id="PTHR30250:SF21">
    <property type="entry name" value="LIPID II FLIPPASE MURJ"/>
    <property type="match status" value="1"/>
</dbReference>
<organism evidence="7 8">
    <name type="scientific">Candidatus Intestinimonas merdavium</name>
    <dbReference type="NCBI Taxonomy" id="2838622"/>
    <lineage>
        <taxon>Bacteria</taxon>
        <taxon>Bacillati</taxon>
        <taxon>Bacillota</taxon>
        <taxon>Clostridia</taxon>
        <taxon>Eubacteriales</taxon>
        <taxon>Intestinimonas</taxon>
    </lineage>
</organism>
<feature type="transmembrane region" description="Helical" evidence="6">
    <location>
        <begin position="351"/>
        <end position="369"/>
    </location>
</feature>
<dbReference type="PANTHER" id="PTHR30250">
    <property type="entry name" value="PST FAMILY PREDICTED COLANIC ACID TRANSPORTER"/>
    <property type="match status" value="1"/>
</dbReference>
<dbReference type="PIRSF" id="PIRSF038958">
    <property type="entry name" value="PG_synth_SpoVB"/>
    <property type="match status" value="1"/>
</dbReference>
<dbReference type="AlphaFoldDB" id="A0A9D1Z2T6"/>
<feature type="transmembrane region" description="Helical" evidence="6">
    <location>
        <begin position="43"/>
        <end position="63"/>
    </location>
</feature>
<feature type="transmembrane region" description="Helical" evidence="6">
    <location>
        <begin position="469"/>
        <end position="497"/>
    </location>
</feature>
<dbReference type="InterPro" id="IPR050833">
    <property type="entry name" value="Poly_Biosynth_Transport"/>
</dbReference>
<accession>A0A9D1Z2T6</accession>
<feature type="transmembrane region" description="Helical" evidence="6">
    <location>
        <begin position="381"/>
        <end position="400"/>
    </location>
</feature>
<keyword evidence="2" id="KW-1003">Cell membrane</keyword>
<feature type="transmembrane region" description="Helical" evidence="6">
    <location>
        <begin position="406"/>
        <end position="423"/>
    </location>
</feature>
<reference evidence="7" key="1">
    <citation type="journal article" date="2021" name="PeerJ">
        <title>Extensive microbial diversity within the chicken gut microbiome revealed by metagenomics and culture.</title>
        <authorList>
            <person name="Gilroy R."/>
            <person name="Ravi A."/>
            <person name="Getino M."/>
            <person name="Pursley I."/>
            <person name="Horton D.L."/>
            <person name="Alikhan N.F."/>
            <person name="Baker D."/>
            <person name="Gharbi K."/>
            <person name="Hall N."/>
            <person name="Watson M."/>
            <person name="Adriaenssens E.M."/>
            <person name="Foster-Nyarko E."/>
            <person name="Jarju S."/>
            <person name="Secka A."/>
            <person name="Antonio M."/>
            <person name="Oren A."/>
            <person name="Chaudhuri R.R."/>
            <person name="La Ragione R."/>
            <person name="Hildebrand F."/>
            <person name="Pallen M.J."/>
        </authorList>
    </citation>
    <scope>NUCLEOTIDE SEQUENCE</scope>
    <source>
        <strain evidence="7">CHK33-7979</strain>
    </source>
</reference>
<evidence type="ECO:0000256" key="2">
    <source>
        <dbReference type="ARBA" id="ARBA00022475"/>
    </source>
</evidence>
<evidence type="ECO:0000313" key="7">
    <source>
        <dbReference type="EMBL" id="HIY72954.1"/>
    </source>
</evidence>
<dbReference type="Pfam" id="PF01943">
    <property type="entry name" value="Polysacc_synt"/>
    <property type="match status" value="1"/>
</dbReference>
<reference evidence="7" key="2">
    <citation type="submission" date="2021-04" db="EMBL/GenBank/DDBJ databases">
        <authorList>
            <person name="Gilroy R."/>
        </authorList>
    </citation>
    <scope>NUCLEOTIDE SEQUENCE</scope>
    <source>
        <strain evidence="7">CHK33-7979</strain>
    </source>
</reference>
<evidence type="ECO:0000256" key="6">
    <source>
        <dbReference type="SAM" id="Phobius"/>
    </source>
</evidence>
<protein>
    <submittedName>
        <fullName evidence="7">Oligosaccharide flippase family protein</fullName>
    </submittedName>
</protein>
<evidence type="ECO:0000313" key="8">
    <source>
        <dbReference type="Proteomes" id="UP000886824"/>
    </source>
</evidence>
<evidence type="ECO:0000256" key="4">
    <source>
        <dbReference type="ARBA" id="ARBA00022989"/>
    </source>
</evidence>
<feature type="transmembrane region" description="Helical" evidence="6">
    <location>
        <begin position="435"/>
        <end position="457"/>
    </location>
</feature>
<dbReference type="InterPro" id="IPR002797">
    <property type="entry name" value="Polysacc_synth"/>
</dbReference>
<gene>
    <name evidence="7" type="ORF">H9826_03100</name>
</gene>
<evidence type="ECO:0000256" key="5">
    <source>
        <dbReference type="ARBA" id="ARBA00023136"/>
    </source>
</evidence>
<feature type="transmembrane region" description="Helical" evidence="6">
    <location>
        <begin position="311"/>
        <end position="331"/>
    </location>
</feature>
<feature type="transmembrane region" description="Helical" evidence="6">
    <location>
        <begin position="266"/>
        <end position="290"/>
    </location>
</feature>
<dbReference type="InterPro" id="IPR024923">
    <property type="entry name" value="PG_synth_SpoVB"/>
</dbReference>
<feature type="transmembrane region" description="Helical" evidence="6">
    <location>
        <begin position="179"/>
        <end position="201"/>
    </location>
</feature>
<keyword evidence="3 6" id="KW-0812">Transmembrane</keyword>
<sequence>MRYGTLLLTITGLVNQLLGFVYRILLSRLVGAEVMGLYQLVMPVFSVLLSVTAIGLTAAVANLTAEYRALGREGAAEQVLRRCLVLLACLLVLPTLALLVFSDPISVYILGDARTRLGLLLLPPCVLLTGVENLHKHAFYGAGLVRPPAFSEVLEQVVRTCAVLGLLLLFLPQNPERTVGLIVAGMVICEVFSACTLTLLWHRRQGGGGERERGRVLDRRIAKVALPVAATALLGNLMGSACAVIIPQKLVEGGMEVSQAVSAFGVLFGMSLPMLGLPTAFISALGLVLMPKLSQAAALGRWQEVRRRVSGAMLATSVLMLPAMALLAVLGPDLGVLLFREPTAGAYLPPLAVSVALSCYRSVLACSLNGVGRQAAAARNALLAGAAELGLTALTVGIPGVGLKGYVLSALVSELLGVVLNLVSLCRAAGLRPEFFRWLTAPGLAALLMGLDVNLLFQVLQDQGLSKGGSGTVCLLFGAVIYLAALSAQGISLRALLGMEKRGYAMGAERGKL</sequence>
<evidence type="ECO:0000256" key="3">
    <source>
        <dbReference type="ARBA" id="ARBA00022692"/>
    </source>
</evidence>